<dbReference type="NCBIfam" id="TIGR01451">
    <property type="entry name" value="B_ant_repeat"/>
    <property type="match status" value="2"/>
</dbReference>
<feature type="region of interest" description="Disordered" evidence="1">
    <location>
        <begin position="759"/>
        <end position="780"/>
    </location>
</feature>
<protein>
    <submittedName>
        <fullName evidence="3">Putative repeat protein (TIGR01451 family)</fullName>
    </submittedName>
</protein>
<dbReference type="AlphaFoldDB" id="A0A7X0P5A2"/>
<dbReference type="Gene3D" id="3.40.390.10">
    <property type="entry name" value="Collagenase (Catalytic Domain)"/>
    <property type="match status" value="1"/>
</dbReference>
<organism evidence="3 4">
    <name type="scientific">Nonomuraea rubra</name>
    <dbReference type="NCBI Taxonomy" id="46180"/>
    <lineage>
        <taxon>Bacteria</taxon>
        <taxon>Bacillati</taxon>
        <taxon>Actinomycetota</taxon>
        <taxon>Actinomycetes</taxon>
        <taxon>Streptosporangiales</taxon>
        <taxon>Streptosporangiaceae</taxon>
        <taxon>Nonomuraea</taxon>
    </lineage>
</organism>
<feature type="domain" description="DUF11" evidence="2">
    <location>
        <begin position="673"/>
        <end position="778"/>
    </location>
</feature>
<dbReference type="Pfam" id="PF01345">
    <property type="entry name" value="DUF11"/>
    <property type="match status" value="2"/>
</dbReference>
<dbReference type="InterPro" id="IPR001434">
    <property type="entry name" value="OmcB-like_DUF11"/>
</dbReference>
<accession>A0A7X0P5A2</accession>
<dbReference type="SUPFAM" id="SSF55486">
    <property type="entry name" value="Metalloproteases ('zincins'), catalytic domain"/>
    <property type="match status" value="1"/>
</dbReference>
<name>A0A7X0P5A2_9ACTN</name>
<dbReference type="InterPro" id="IPR024079">
    <property type="entry name" value="MetalloPept_cat_dom_sf"/>
</dbReference>
<dbReference type="PANTHER" id="PTHR34819">
    <property type="entry name" value="LARGE CYSTEINE-RICH PERIPLASMIC PROTEIN OMCB"/>
    <property type="match status" value="1"/>
</dbReference>
<evidence type="ECO:0000313" key="3">
    <source>
        <dbReference type="EMBL" id="MBB6555507.1"/>
    </source>
</evidence>
<evidence type="ECO:0000259" key="2">
    <source>
        <dbReference type="Pfam" id="PF01345"/>
    </source>
</evidence>
<dbReference type="EMBL" id="JACHMI010000001">
    <property type="protein sequence ID" value="MBB6555507.1"/>
    <property type="molecule type" value="Genomic_DNA"/>
</dbReference>
<feature type="domain" description="DUF11" evidence="2">
    <location>
        <begin position="786"/>
        <end position="894"/>
    </location>
</feature>
<dbReference type="GO" id="GO:0008237">
    <property type="term" value="F:metallopeptidase activity"/>
    <property type="evidence" value="ECO:0007669"/>
    <property type="project" value="InterPro"/>
</dbReference>
<dbReference type="Proteomes" id="UP000565579">
    <property type="component" value="Unassembled WGS sequence"/>
</dbReference>
<evidence type="ECO:0000313" key="4">
    <source>
        <dbReference type="Proteomes" id="UP000565579"/>
    </source>
</evidence>
<dbReference type="InterPro" id="IPR013783">
    <property type="entry name" value="Ig-like_fold"/>
</dbReference>
<dbReference type="RefSeq" id="WP_185110088.1">
    <property type="nucleotide sequence ID" value="NZ_BAAAXY010000006.1"/>
</dbReference>
<gene>
    <name evidence="3" type="ORF">HD593_010302</name>
</gene>
<comment type="caution">
    <text evidence="3">The sequence shown here is derived from an EMBL/GenBank/DDBJ whole genome shotgun (WGS) entry which is preliminary data.</text>
</comment>
<dbReference type="InterPro" id="IPR006311">
    <property type="entry name" value="TAT_signal"/>
</dbReference>
<keyword evidence="4" id="KW-1185">Reference proteome</keyword>
<sequence>MATLEERGARARRRGWMIGTLGALLLSMTPGLAMPSAAATAAAPNRSLTFSIDYLFQVEDPDGGGLGDGDYFPRVRIGDGPVETGPRIQDNEFEPLGLPEAPNGWVFTNSGLPGDQDTVDITVAMWDWDSGLNTEDDRMDLSPKNNDLELNLVYNFRTGALTGDDDSFVYGRPCTHSNGLPKGQSCIEGDGDHGHPLANDGRITRIGISVLNDVDADGIPDTVEIHGVRDRTGTMVADLPALGADPCRKNLILQTDFMVDATPATQHSHEIKQGAVTLIRDVLNTSPLKAANPCPYPGGTRQDGIGFIHRQGVPIPHQRFMGLENNADFRNARAVNLPAELAPYAHYTIFAHDLIRSEDGRTFDDPGTSGECCEPTRDNNKDFLVTLGTWRLICVADFGLDYRGDDTLQTTPSGDDIADGEQIFVGDNGRCDSTSGHPTDLQVLTPGTGDADARVGTEVDQAGTVLHELGHALGLRHGGDTNEHHKPNYVSVMNYFFQTGIPNSPPPLLVNHTREWQKGAVRLGFSNGTLPPLVESGLLENNGISDGADFTFWWTDNRRDPTGPRLLRAGRGNGPLNWNDSITSGTNAPSFETTGISQNLNDRDGLTTLRDHDDWAAVRFRGPGSPDARGWACSSYPAGSPACAGAGGSAGRELDFDTVIHQEIAFFNRYDPDVKVAKSVDKADAEPGDTLTYQVKLDNIGSGTAASIEVVDSPPTGPDQQRQVPYLGEEGATTETFTYEIPCETADAAVLTNKATATAKDEGGGAEANTGNNSAEASTRVHAPRLTLEKTAPATVNAGEEMKIDLQVANVGSGTATGVTLTDTLPAEVYYSQTLDRGSGPKPSRVTRNPDGTTTLTWSQEALAGGEELAVQFTARPSLLHTAGPRLTDTASVAYGNARGCTFPPVTASASTTVTEVTPTRDPRSHGYWKTHPQARTWELLARVQATDQRFDASANGELENSEAGAVLGAGGPQPGPVRFQLLATLLDLAARQINASTRIDSELSRRLGARTVGEAVRYAFATLTEPLNSTTAGRYSDTTALLDEIANNRSEVYDR</sequence>
<dbReference type="GO" id="GO:0005975">
    <property type="term" value="P:carbohydrate metabolic process"/>
    <property type="evidence" value="ECO:0007669"/>
    <property type="project" value="UniProtKB-ARBA"/>
</dbReference>
<proteinExistence type="predicted"/>
<feature type="compositionally biased region" description="Low complexity" evidence="1">
    <location>
        <begin position="767"/>
        <end position="778"/>
    </location>
</feature>
<dbReference type="InterPro" id="IPR051172">
    <property type="entry name" value="Chlamydia_OmcB"/>
</dbReference>
<dbReference type="Gene3D" id="2.60.40.10">
    <property type="entry name" value="Immunoglobulins"/>
    <property type="match status" value="2"/>
</dbReference>
<evidence type="ECO:0000256" key="1">
    <source>
        <dbReference type="SAM" id="MobiDB-lite"/>
    </source>
</evidence>
<dbReference type="PROSITE" id="PS51318">
    <property type="entry name" value="TAT"/>
    <property type="match status" value="1"/>
</dbReference>
<reference evidence="3 4" key="1">
    <citation type="submission" date="2020-08" db="EMBL/GenBank/DDBJ databases">
        <title>Sequencing the genomes of 1000 actinobacteria strains.</title>
        <authorList>
            <person name="Klenk H.-P."/>
        </authorList>
    </citation>
    <scope>NUCLEOTIDE SEQUENCE [LARGE SCALE GENOMIC DNA]</scope>
    <source>
        <strain evidence="3 4">DSM 43768</strain>
    </source>
</reference>
<dbReference type="InterPro" id="IPR047589">
    <property type="entry name" value="DUF11_rpt"/>
</dbReference>